<keyword evidence="13" id="KW-1185">Reference proteome</keyword>
<dbReference type="InterPro" id="IPR002524">
    <property type="entry name" value="Cation_efflux"/>
</dbReference>
<dbReference type="InterPro" id="IPR050291">
    <property type="entry name" value="CDF_Transporter"/>
</dbReference>
<dbReference type="FunFam" id="1.20.1510.10:FF:000006">
    <property type="entry name" value="Divalent cation efflux transporter"/>
    <property type="match status" value="1"/>
</dbReference>
<evidence type="ECO:0000256" key="4">
    <source>
        <dbReference type="ARBA" id="ARBA00022496"/>
    </source>
</evidence>
<dbReference type="RefSeq" id="WP_080524497.1">
    <property type="nucleotide sequence ID" value="NZ_LPUF01000005.1"/>
</dbReference>
<dbReference type="InterPro" id="IPR027469">
    <property type="entry name" value="Cation_efflux_TMD_sf"/>
</dbReference>
<keyword evidence="3" id="KW-0813">Transport</keyword>
<feature type="transmembrane region" description="Helical" evidence="9">
    <location>
        <begin position="17"/>
        <end position="38"/>
    </location>
</feature>
<dbReference type="InterPro" id="IPR027470">
    <property type="entry name" value="Cation_efflux_CTD"/>
</dbReference>
<evidence type="ECO:0000256" key="1">
    <source>
        <dbReference type="ARBA" id="ARBA00004141"/>
    </source>
</evidence>
<keyword evidence="8 9" id="KW-0472">Membrane</keyword>
<feature type="domain" description="Cation efflux protein cytoplasmic" evidence="11">
    <location>
        <begin position="216"/>
        <end position="294"/>
    </location>
</feature>
<keyword evidence="4" id="KW-0408">Iron</keyword>
<dbReference type="GO" id="GO:0006829">
    <property type="term" value="P:zinc ion transport"/>
    <property type="evidence" value="ECO:0007669"/>
    <property type="project" value="UniProtKB-KW"/>
</dbReference>
<dbReference type="SUPFAM" id="SSF160240">
    <property type="entry name" value="Cation efflux protein cytoplasmic domain-like"/>
    <property type="match status" value="1"/>
</dbReference>
<dbReference type="STRING" id="1420851.AU255_19000"/>
<evidence type="ECO:0000256" key="3">
    <source>
        <dbReference type="ARBA" id="ARBA00022448"/>
    </source>
</evidence>
<dbReference type="PANTHER" id="PTHR43840:SF15">
    <property type="entry name" value="MITOCHONDRIAL METAL TRANSPORTER 1-RELATED"/>
    <property type="match status" value="1"/>
</dbReference>
<dbReference type="EMBL" id="LPUF01000005">
    <property type="protein sequence ID" value="OQK15247.1"/>
    <property type="molecule type" value="Genomic_DNA"/>
</dbReference>
<evidence type="ECO:0000256" key="9">
    <source>
        <dbReference type="SAM" id="Phobius"/>
    </source>
</evidence>
<dbReference type="Proteomes" id="UP000191980">
    <property type="component" value="Unassembled WGS sequence"/>
</dbReference>
<dbReference type="InterPro" id="IPR036837">
    <property type="entry name" value="Cation_efflux_CTD_sf"/>
</dbReference>
<keyword evidence="4" id="KW-0410">Iron transport</keyword>
<dbReference type="Pfam" id="PF01545">
    <property type="entry name" value="Cation_efflux"/>
    <property type="match status" value="1"/>
</dbReference>
<organism evidence="12 13">
    <name type="scientific">Methyloprofundus sedimenti</name>
    <dbReference type="NCBI Taxonomy" id="1420851"/>
    <lineage>
        <taxon>Bacteria</taxon>
        <taxon>Pseudomonadati</taxon>
        <taxon>Pseudomonadota</taxon>
        <taxon>Gammaproteobacteria</taxon>
        <taxon>Methylococcales</taxon>
        <taxon>Methylococcaceae</taxon>
        <taxon>Methyloprofundus</taxon>
    </lineage>
</organism>
<evidence type="ECO:0000256" key="5">
    <source>
        <dbReference type="ARBA" id="ARBA00022692"/>
    </source>
</evidence>
<protein>
    <submittedName>
        <fullName evidence="12">Cation transporter</fullName>
    </submittedName>
</protein>
<dbReference type="GO" id="GO:0008324">
    <property type="term" value="F:monoatomic cation transmembrane transporter activity"/>
    <property type="evidence" value="ECO:0007669"/>
    <property type="project" value="InterPro"/>
</dbReference>
<dbReference type="GO" id="GO:0006826">
    <property type="term" value="P:iron ion transport"/>
    <property type="evidence" value="ECO:0007669"/>
    <property type="project" value="UniProtKB-KW"/>
</dbReference>
<evidence type="ECO:0000256" key="6">
    <source>
        <dbReference type="ARBA" id="ARBA00022906"/>
    </source>
</evidence>
<evidence type="ECO:0000259" key="11">
    <source>
        <dbReference type="Pfam" id="PF16916"/>
    </source>
</evidence>
<dbReference type="InterPro" id="IPR058533">
    <property type="entry name" value="Cation_efflux_TM"/>
</dbReference>
<comment type="similarity">
    <text evidence="2">Belongs to the cation diffusion facilitator (CDF) transporter (TC 2.A.4) family. FieF subfamily.</text>
</comment>
<evidence type="ECO:0000256" key="7">
    <source>
        <dbReference type="ARBA" id="ARBA00022989"/>
    </source>
</evidence>
<dbReference type="Gene3D" id="3.30.70.1350">
    <property type="entry name" value="Cation efflux protein, cytoplasmic domain"/>
    <property type="match status" value="1"/>
</dbReference>
<feature type="transmembrane region" description="Helical" evidence="9">
    <location>
        <begin position="86"/>
        <end position="104"/>
    </location>
</feature>
<feature type="domain" description="Cation efflux protein transmembrane" evidence="10">
    <location>
        <begin position="19"/>
        <end position="212"/>
    </location>
</feature>
<keyword evidence="6" id="KW-0864">Zinc transport</keyword>
<comment type="subcellular location">
    <subcellularLocation>
        <location evidence="1">Membrane</location>
        <topology evidence="1">Multi-pass membrane protein</topology>
    </subcellularLocation>
</comment>
<reference evidence="12 13" key="1">
    <citation type="submission" date="2015-12" db="EMBL/GenBank/DDBJ databases">
        <authorList>
            <person name="Shamseldin A."/>
            <person name="Moawad H."/>
            <person name="Abd El-Rahim W.M."/>
            <person name="Sadowsky M.J."/>
        </authorList>
    </citation>
    <scope>NUCLEOTIDE SEQUENCE [LARGE SCALE GENOMIC DNA]</scope>
    <source>
        <strain evidence="12 13">WF1</strain>
    </source>
</reference>
<proteinExistence type="inferred from homology"/>
<evidence type="ECO:0000313" key="13">
    <source>
        <dbReference type="Proteomes" id="UP000191980"/>
    </source>
</evidence>
<dbReference type="SUPFAM" id="SSF161111">
    <property type="entry name" value="Cation efflux protein transmembrane domain-like"/>
    <property type="match status" value="1"/>
</dbReference>
<sequence length="381" mass="42244">MSEAGDVMKMTKLKNRVTIVGALVNVFLSIIKISFGMLGQSAALIADGVHSLSDLASDLLVLVAVKFGAREADHDHPYGHRRFETIATVVLGVGLIVVAAGIAWDVYERMLQPERILIPHPSAMGIAAISILANEWLYQYTKRIATFTRSKLLLANAWHHRSDAISSIVVLIGVAGSLLGYIWADAVAAVIVTLMVAKIGVNLVSDSIKELVDTSLSEEMVDKIRAEIAATEGVRNIHLLRTRQMGEDALVDAHIVVNSRITVSEGHMIADVVRDVLIDKFDDVQEVLVHVDPENDEYLIEQDKVLLRQDIDAYLQRYLAENYHLIDSFRIHYIKGNVELEVVLPQTMFSLSQQVSTIKNRCLVLEQEVEQISSVLVFFKA</sequence>
<dbReference type="AlphaFoldDB" id="A0A1V8M111"/>
<keyword evidence="6" id="KW-0862">Zinc</keyword>
<evidence type="ECO:0000313" key="12">
    <source>
        <dbReference type="EMBL" id="OQK15247.1"/>
    </source>
</evidence>
<dbReference type="NCBIfam" id="TIGR01297">
    <property type="entry name" value="CDF"/>
    <property type="match status" value="1"/>
</dbReference>
<evidence type="ECO:0000256" key="2">
    <source>
        <dbReference type="ARBA" id="ARBA00010212"/>
    </source>
</evidence>
<keyword evidence="6" id="KW-0406">Ion transport</keyword>
<dbReference type="PANTHER" id="PTHR43840">
    <property type="entry name" value="MITOCHONDRIAL METAL TRANSPORTER 1-RELATED"/>
    <property type="match status" value="1"/>
</dbReference>
<keyword evidence="7 9" id="KW-1133">Transmembrane helix</keyword>
<evidence type="ECO:0000256" key="8">
    <source>
        <dbReference type="ARBA" id="ARBA00023136"/>
    </source>
</evidence>
<keyword evidence="5 9" id="KW-0812">Transmembrane</keyword>
<dbReference type="OrthoDB" id="9806522at2"/>
<comment type="caution">
    <text evidence="12">The sequence shown here is derived from an EMBL/GenBank/DDBJ whole genome shotgun (WGS) entry which is preliminary data.</text>
</comment>
<dbReference type="GO" id="GO:0016020">
    <property type="term" value="C:membrane"/>
    <property type="evidence" value="ECO:0007669"/>
    <property type="project" value="UniProtKB-SubCell"/>
</dbReference>
<accession>A0A1V8M111</accession>
<name>A0A1V8M111_9GAMM</name>
<gene>
    <name evidence="12" type="ORF">AU255_19000</name>
</gene>
<dbReference type="Gene3D" id="1.20.1510.10">
    <property type="entry name" value="Cation efflux protein transmembrane domain"/>
    <property type="match status" value="1"/>
</dbReference>
<evidence type="ECO:0000259" key="10">
    <source>
        <dbReference type="Pfam" id="PF01545"/>
    </source>
</evidence>
<dbReference type="Pfam" id="PF16916">
    <property type="entry name" value="ZT_dimer"/>
    <property type="match status" value="1"/>
</dbReference>